<gene>
    <name evidence="2" type="ORF">SAMN04244550_02774</name>
</gene>
<dbReference type="SUPFAM" id="SSF51294">
    <property type="entry name" value="Hedgehog/intein (Hint) domain"/>
    <property type="match status" value="1"/>
</dbReference>
<reference evidence="2 3" key="1">
    <citation type="submission" date="2016-10" db="EMBL/GenBank/DDBJ databases">
        <authorList>
            <person name="de Groot N.N."/>
        </authorList>
    </citation>
    <scope>NUCLEOTIDE SEQUENCE [LARGE SCALE GENOMIC DNA]</scope>
    <source>
        <strain evidence="3">DSM 938 / 37b4</strain>
    </source>
</reference>
<dbReference type="OrthoDB" id="6305173at2"/>
<feature type="domain" description="Hedgehog/Intein (Hint)" evidence="1">
    <location>
        <begin position="174"/>
        <end position="311"/>
    </location>
</feature>
<dbReference type="InterPro" id="IPR028992">
    <property type="entry name" value="Hedgehog/Intein_dom"/>
</dbReference>
<dbReference type="RefSeq" id="WP_074555242.1">
    <property type="nucleotide sequence ID" value="NZ_CP119563.1"/>
</dbReference>
<organism evidence="2 3">
    <name type="scientific">Rhodobacter capsulatus</name>
    <name type="common">Rhodopseudomonas capsulata</name>
    <dbReference type="NCBI Taxonomy" id="1061"/>
    <lineage>
        <taxon>Bacteria</taxon>
        <taxon>Pseudomonadati</taxon>
        <taxon>Pseudomonadota</taxon>
        <taxon>Alphaproteobacteria</taxon>
        <taxon>Rhodobacterales</taxon>
        <taxon>Rhodobacter group</taxon>
        <taxon>Rhodobacter</taxon>
    </lineage>
</organism>
<name>A0A1G7NLE4_RHOCA</name>
<sequence length="366" mass="38644">MMLEHGWFAAHLTGRGPVRLSDRALPAALGRGSLMLEFALLPGETGPLPLLHLGDQNGWTWFLSVSLDAQGVLTLVQRQGAAVQALTLDIAQDCAAGGRMRLVFSWDCRTDETRLTLETIDGGQIRQRLGTGAMPLSRAELAALAEGRSPAQIGPRVEWLAFGSQMQPVGPGGCFAPSTPIATPGGECPAASLKAGDLVLTADAGPQPLLWSGRIALPALGSLRPVRLCAPAFGATRDLWLLPQHRVALRGAAVEALFGDTEVLVPAHHLVDGISAQQPDRPCVLSWHGLLLQGHHLLIADGCRVESLNIGRLARTPALAKTTALSGLVARMDLPLHGLPARRGLTPAEAQALAAERRRRRGSVAA</sequence>
<evidence type="ECO:0000313" key="2">
    <source>
        <dbReference type="EMBL" id="SDF74833.1"/>
    </source>
</evidence>
<dbReference type="EMBL" id="FNAY01000016">
    <property type="protein sequence ID" value="SDF74833.1"/>
    <property type="molecule type" value="Genomic_DNA"/>
</dbReference>
<protein>
    <submittedName>
        <fullName evidence="2">Hint domain-containing protein</fullName>
    </submittedName>
</protein>
<dbReference type="InterPro" id="IPR036844">
    <property type="entry name" value="Hint_dom_sf"/>
</dbReference>
<proteinExistence type="predicted"/>
<dbReference type="Pfam" id="PF13403">
    <property type="entry name" value="Hint_2"/>
    <property type="match status" value="1"/>
</dbReference>
<evidence type="ECO:0000313" key="3">
    <source>
        <dbReference type="Proteomes" id="UP000183812"/>
    </source>
</evidence>
<dbReference type="Proteomes" id="UP000183812">
    <property type="component" value="Unassembled WGS sequence"/>
</dbReference>
<evidence type="ECO:0000259" key="1">
    <source>
        <dbReference type="Pfam" id="PF13403"/>
    </source>
</evidence>
<accession>A0A1G7NLE4</accession>
<dbReference type="AlphaFoldDB" id="A0A1G7NLE4"/>